<gene>
    <name evidence="6" type="ORF">GC093_31490</name>
</gene>
<dbReference type="InterPro" id="IPR029052">
    <property type="entry name" value="Metallo-depent_PP-like"/>
</dbReference>
<evidence type="ECO:0000256" key="3">
    <source>
        <dbReference type="ARBA" id="ARBA00023004"/>
    </source>
</evidence>
<dbReference type="PANTHER" id="PTHR42988">
    <property type="entry name" value="PHOSPHOHYDROLASE"/>
    <property type="match status" value="1"/>
</dbReference>
<proteinExistence type="inferred from homology"/>
<dbReference type="PANTHER" id="PTHR42988:SF2">
    <property type="entry name" value="CYCLIC NUCLEOTIDE PHOSPHODIESTERASE CBUA0032-RELATED"/>
    <property type="match status" value="1"/>
</dbReference>
<dbReference type="Pfam" id="PF00149">
    <property type="entry name" value="Metallophos"/>
    <property type="match status" value="1"/>
</dbReference>
<evidence type="ECO:0000313" key="7">
    <source>
        <dbReference type="Proteomes" id="UP000641588"/>
    </source>
</evidence>
<dbReference type="Gene3D" id="3.60.21.10">
    <property type="match status" value="1"/>
</dbReference>
<comment type="caution">
    <text evidence="6">The sequence shown here is derived from an EMBL/GenBank/DDBJ whole genome shotgun (WGS) entry which is preliminary data.</text>
</comment>
<evidence type="ECO:0000313" key="6">
    <source>
        <dbReference type="EMBL" id="NOU97719.1"/>
    </source>
</evidence>
<accession>A0A972K2G5</accession>
<comment type="similarity">
    <text evidence="4">Belongs to the cyclic nucleotide phosphodiesterase class-III family.</text>
</comment>
<dbReference type="GO" id="GO:0046872">
    <property type="term" value="F:metal ion binding"/>
    <property type="evidence" value="ECO:0007669"/>
    <property type="project" value="UniProtKB-KW"/>
</dbReference>
<dbReference type="GO" id="GO:0016787">
    <property type="term" value="F:hydrolase activity"/>
    <property type="evidence" value="ECO:0007669"/>
    <property type="project" value="UniProtKB-KW"/>
</dbReference>
<name>A0A972K2G5_9BACL</name>
<evidence type="ECO:0000256" key="4">
    <source>
        <dbReference type="ARBA" id="ARBA00025742"/>
    </source>
</evidence>
<keyword evidence="3" id="KW-0408">Iron</keyword>
<dbReference type="InterPro" id="IPR004843">
    <property type="entry name" value="Calcineurin-like_PHP"/>
</dbReference>
<dbReference type="InterPro" id="IPR050884">
    <property type="entry name" value="CNP_phosphodiesterase-III"/>
</dbReference>
<sequence length="281" mass="31442">MRLVLMGDFHYSLMENGTEEMIGARDQAYSVMLDTFVNTEGQFHISLGDLTHDGFPEEFGYAFDRIGSSERNFIHVLGNHDTNSIPKADILAITGQQRYSSIETDEAMLIFLDSTKEMNKSDWGGEIDGAQLEWLEAQLEQSGEKPVFVFAHHPVYDTTACSTMEKLSIHPDIDMKAVLNKKQGAGFYFCGHNHVNSVVQQDGWHYIQSAACLDHPAFRIVELKDGLVTTELVAIEQADLMDSIALFNSKMKGFTPILEAHGDIADYSLRVEIKDIGTKAR</sequence>
<evidence type="ECO:0000256" key="2">
    <source>
        <dbReference type="ARBA" id="ARBA00022801"/>
    </source>
</evidence>
<dbReference type="SUPFAM" id="SSF56300">
    <property type="entry name" value="Metallo-dependent phosphatases"/>
    <property type="match status" value="1"/>
</dbReference>
<keyword evidence="7" id="KW-1185">Reference proteome</keyword>
<organism evidence="6 7">
    <name type="scientific">Paenibacillus foliorum</name>
    <dbReference type="NCBI Taxonomy" id="2654974"/>
    <lineage>
        <taxon>Bacteria</taxon>
        <taxon>Bacillati</taxon>
        <taxon>Bacillota</taxon>
        <taxon>Bacilli</taxon>
        <taxon>Bacillales</taxon>
        <taxon>Paenibacillaceae</taxon>
        <taxon>Paenibacillus</taxon>
    </lineage>
</organism>
<protein>
    <submittedName>
        <fullName evidence="6">Metallophosphoesterase</fullName>
    </submittedName>
</protein>
<feature type="domain" description="Calcineurin-like phosphoesterase" evidence="5">
    <location>
        <begin position="1"/>
        <end position="195"/>
    </location>
</feature>
<dbReference type="EMBL" id="WHOD01000121">
    <property type="protein sequence ID" value="NOU97719.1"/>
    <property type="molecule type" value="Genomic_DNA"/>
</dbReference>
<evidence type="ECO:0000256" key="1">
    <source>
        <dbReference type="ARBA" id="ARBA00022723"/>
    </source>
</evidence>
<keyword evidence="2" id="KW-0378">Hydrolase</keyword>
<dbReference type="RefSeq" id="WP_171655971.1">
    <property type="nucleotide sequence ID" value="NZ_WHOD01000121.1"/>
</dbReference>
<evidence type="ECO:0000259" key="5">
    <source>
        <dbReference type="Pfam" id="PF00149"/>
    </source>
</evidence>
<dbReference type="Proteomes" id="UP000641588">
    <property type="component" value="Unassembled WGS sequence"/>
</dbReference>
<reference evidence="6" key="1">
    <citation type="submission" date="2019-10" db="EMBL/GenBank/DDBJ databases">
        <title>Description of Paenibacillus glebae sp. nov.</title>
        <authorList>
            <person name="Carlier A."/>
            <person name="Qi S."/>
        </authorList>
    </citation>
    <scope>NUCLEOTIDE SEQUENCE</scope>
    <source>
        <strain evidence="6">LMG 31456</strain>
    </source>
</reference>
<dbReference type="AlphaFoldDB" id="A0A972K2G5"/>
<keyword evidence="1" id="KW-0479">Metal-binding</keyword>